<accession>A0A1Y5IDU2</accession>
<reference evidence="1" key="1">
    <citation type="submission" date="2017-04" db="EMBL/GenBank/DDBJ databases">
        <title>Population genomics of picophytoplankton unveils novel chromosome hypervariability.</title>
        <authorList>
            <consortium name="DOE Joint Genome Institute"/>
            <person name="Blanc-Mathieu R."/>
            <person name="Krasovec M."/>
            <person name="Hebrard M."/>
            <person name="Yau S."/>
            <person name="Desgranges E."/>
            <person name="Martin J."/>
            <person name="Schackwitz W."/>
            <person name="Kuo A."/>
            <person name="Salin G."/>
            <person name="Donnadieu C."/>
            <person name="Desdevises Y."/>
            <person name="Sanchez-Ferandin S."/>
            <person name="Moreau H."/>
            <person name="Rivals E."/>
            <person name="Grigoriev I.V."/>
            <person name="Grimsley N."/>
            <person name="Eyre-Walker A."/>
            <person name="Piganeau G."/>
        </authorList>
    </citation>
    <scope>NUCLEOTIDE SEQUENCE [LARGE SCALE GENOMIC DNA]</scope>
    <source>
        <strain evidence="1">RCC 1115</strain>
    </source>
</reference>
<name>A0A1Y5IDU2_OSTTA</name>
<dbReference type="KEGG" id="ota:OT_ostta08g00290"/>
<protein>
    <submittedName>
        <fullName evidence="1">Uncharacterized protein</fullName>
    </submittedName>
</protein>
<evidence type="ECO:0000313" key="1">
    <source>
        <dbReference type="EMBL" id="OUS46787.1"/>
    </source>
</evidence>
<proteinExistence type="predicted"/>
<sequence>MTERDVDGVVRVVHPGPLTPWPPRYDDVRDADVREGDAVAAESLRRWATRTGRVEGAERGEGAAA</sequence>
<dbReference type="RefSeq" id="XP_003080600.2">
    <property type="nucleotide sequence ID" value="XM_003080552.2"/>
</dbReference>
<dbReference type="EMBL" id="KZ155780">
    <property type="protein sequence ID" value="OUS46787.1"/>
    <property type="molecule type" value="Genomic_DNA"/>
</dbReference>
<dbReference type="Proteomes" id="UP000195557">
    <property type="component" value="Unassembled WGS sequence"/>
</dbReference>
<dbReference type="AlphaFoldDB" id="A0A1Y5IDU2"/>
<organism evidence="1">
    <name type="scientific">Ostreococcus tauri</name>
    <name type="common">Marine green alga</name>
    <dbReference type="NCBI Taxonomy" id="70448"/>
    <lineage>
        <taxon>Eukaryota</taxon>
        <taxon>Viridiplantae</taxon>
        <taxon>Chlorophyta</taxon>
        <taxon>Mamiellophyceae</taxon>
        <taxon>Mamiellales</taxon>
        <taxon>Bathycoccaceae</taxon>
        <taxon>Ostreococcus</taxon>
    </lineage>
</organism>
<gene>
    <name evidence="1" type="ORF">BE221DRAFT_72509</name>
</gene>